<evidence type="ECO:0000313" key="4">
    <source>
        <dbReference type="Proteomes" id="UP000199427"/>
    </source>
</evidence>
<feature type="domain" description="MurNAc-LAA" evidence="2">
    <location>
        <begin position="228"/>
        <end position="338"/>
    </location>
</feature>
<dbReference type="AlphaFoldDB" id="A0A1H9MZJ3"/>
<dbReference type="STRING" id="571933.SAMN05216362_1812"/>
<keyword evidence="4" id="KW-1185">Reference proteome</keyword>
<dbReference type="GO" id="GO:0008745">
    <property type="term" value="F:N-acetylmuramoyl-L-alanine amidase activity"/>
    <property type="evidence" value="ECO:0007669"/>
    <property type="project" value="InterPro"/>
</dbReference>
<dbReference type="PANTHER" id="PTHR30404:SF0">
    <property type="entry name" value="N-ACETYLMURAMOYL-L-ALANINE AMIDASE AMIC"/>
    <property type="match status" value="1"/>
</dbReference>
<dbReference type="CDD" id="cd02696">
    <property type="entry name" value="MurNAc-LAA"/>
    <property type="match status" value="1"/>
</dbReference>
<keyword evidence="1" id="KW-0378">Hydrolase</keyword>
<dbReference type="Proteomes" id="UP000199427">
    <property type="component" value="Unassembled WGS sequence"/>
</dbReference>
<dbReference type="Pfam" id="PF01471">
    <property type="entry name" value="PG_binding_1"/>
    <property type="match status" value="2"/>
</dbReference>
<proteinExistence type="predicted"/>
<name>A0A1H9MZJ3_9BACI</name>
<dbReference type="InterPro" id="IPR050695">
    <property type="entry name" value="N-acetylmuramoyl_amidase_3"/>
</dbReference>
<dbReference type="GO" id="GO:0030288">
    <property type="term" value="C:outer membrane-bounded periplasmic space"/>
    <property type="evidence" value="ECO:0007669"/>
    <property type="project" value="TreeGrafter"/>
</dbReference>
<dbReference type="GO" id="GO:0009253">
    <property type="term" value="P:peptidoglycan catabolic process"/>
    <property type="evidence" value="ECO:0007669"/>
    <property type="project" value="InterPro"/>
</dbReference>
<dbReference type="InterPro" id="IPR036366">
    <property type="entry name" value="PGBDSf"/>
</dbReference>
<dbReference type="PANTHER" id="PTHR30404">
    <property type="entry name" value="N-ACETYLMURAMOYL-L-ALANINE AMIDASE"/>
    <property type="match status" value="1"/>
</dbReference>
<gene>
    <name evidence="3" type="ORF">SAMN05216362_1812</name>
</gene>
<sequence length="346" mass="38988">MKDFQSYYGLKNHGIVDSVTLNKLNEVYNSPQLGKRSSDISNIKEKLNRVGFSGILVTDYFGDFTEKRVKEFQSYYGLLNNGIVDELTLTKLNKVYNSPFQYGKRHANTSNIKRKLNNLGYSGITVTDYFGSYTEAKLKEFQRDKGLIVNGIADDVTLNAIENSITKIFIDAGHGGHDPGAVALGLKEKDVVLDIVLAMGQYLSNNFYGVDVSYSRVTDEYIALEDRAKLANNEGSDYFISVHNNKFDGNANGLESYIHQNHSSETANKQKIIHDYLINKMGVRDRGKKKADFNVLRNTNMPAILVEYLFLDYPDENKKLQSSSYRNWLGQITAEAIASAFNLKSK</sequence>
<evidence type="ECO:0000256" key="1">
    <source>
        <dbReference type="ARBA" id="ARBA00022801"/>
    </source>
</evidence>
<dbReference type="SMART" id="SM00646">
    <property type="entry name" value="Ami_3"/>
    <property type="match status" value="1"/>
</dbReference>
<accession>A0A1H9MZJ3</accession>
<reference evidence="3 4" key="1">
    <citation type="submission" date="2016-10" db="EMBL/GenBank/DDBJ databases">
        <authorList>
            <person name="de Groot N.N."/>
        </authorList>
    </citation>
    <scope>NUCLEOTIDE SEQUENCE [LARGE SCALE GENOMIC DNA]</scope>
    <source>
        <strain evidence="3 4">DSM 21633</strain>
    </source>
</reference>
<dbReference type="Pfam" id="PF01520">
    <property type="entry name" value="Amidase_3"/>
    <property type="match status" value="1"/>
</dbReference>
<dbReference type="Gene3D" id="1.10.101.10">
    <property type="entry name" value="PGBD-like superfamily/PGBD"/>
    <property type="match status" value="2"/>
</dbReference>
<dbReference type="Gene3D" id="3.40.630.40">
    <property type="entry name" value="Zn-dependent exopeptidases"/>
    <property type="match status" value="1"/>
</dbReference>
<organism evidence="3 4">
    <name type="scientific">Piscibacillus halophilus</name>
    <dbReference type="NCBI Taxonomy" id="571933"/>
    <lineage>
        <taxon>Bacteria</taxon>
        <taxon>Bacillati</taxon>
        <taxon>Bacillota</taxon>
        <taxon>Bacilli</taxon>
        <taxon>Bacillales</taxon>
        <taxon>Bacillaceae</taxon>
        <taxon>Piscibacillus</taxon>
    </lineage>
</organism>
<dbReference type="InterPro" id="IPR002477">
    <property type="entry name" value="Peptidoglycan-bd-like"/>
</dbReference>
<dbReference type="EMBL" id="FOES01000081">
    <property type="protein sequence ID" value="SER29078.1"/>
    <property type="molecule type" value="Genomic_DNA"/>
</dbReference>
<dbReference type="SUPFAM" id="SSF53187">
    <property type="entry name" value="Zn-dependent exopeptidases"/>
    <property type="match status" value="1"/>
</dbReference>
<protein>
    <submittedName>
        <fullName evidence="3">N-acetylmuramoyl-L-alanine amidase</fullName>
    </submittedName>
</protein>
<dbReference type="InterPro" id="IPR036365">
    <property type="entry name" value="PGBD-like_sf"/>
</dbReference>
<evidence type="ECO:0000259" key="2">
    <source>
        <dbReference type="SMART" id="SM00646"/>
    </source>
</evidence>
<evidence type="ECO:0000313" key="3">
    <source>
        <dbReference type="EMBL" id="SER29078.1"/>
    </source>
</evidence>
<dbReference type="InterPro" id="IPR002508">
    <property type="entry name" value="MurNAc-LAA_cat"/>
</dbReference>
<dbReference type="SUPFAM" id="SSF47090">
    <property type="entry name" value="PGBD-like"/>
    <property type="match status" value="3"/>
</dbReference>